<name>A0A367E5L9_9ACTN</name>
<protein>
    <submittedName>
        <fullName evidence="3">NAD-dependent epimerase/dehydratase family protein</fullName>
    </submittedName>
</protein>
<dbReference type="Proteomes" id="UP000253507">
    <property type="component" value="Unassembled WGS sequence"/>
</dbReference>
<comment type="caution">
    <text evidence="3">The sequence shown here is derived from an EMBL/GenBank/DDBJ whole genome shotgun (WGS) entry which is preliminary data.</text>
</comment>
<dbReference type="RefSeq" id="WP_114019352.1">
    <property type="nucleotide sequence ID" value="NZ_QOIM01000057.1"/>
</dbReference>
<dbReference type="OrthoDB" id="3360397at2"/>
<dbReference type="SUPFAM" id="SSF51735">
    <property type="entry name" value="NAD(P)-binding Rossmann-fold domains"/>
    <property type="match status" value="1"/>
</dbReference>
<dbReference type="Gene3D" id="3.40.50.720">
    <property type="entry name" value="NAD(P)-binding Rossmann-like Domain"/>
    <property type="match status" value="1"/>
</dbReference>
<reference evidence="3 4" key="1">
    <citation type="submission" date="2018-06" db="EMBL/GenBank/DDBJ databases">
        <title>Streptomyces reniochalinae sp. nov. and Streptomyces diacarnus sp. nov. from marine sponges.</title>
        <authorList>
            <person name="Li L."/>
        </authorList>
    </citation>
    <scope>NUCLEOTIDE SEQUENCE [LARGE SCALE GENOMIC DNA]</scope>
    <source>
        <strain evidence="3 4">LHW50302</strain>
    </source>
</reference>
<dbReference type="InterPro" id="IPR001509">
    <property type="entry name" value="Epimerase_deHydtase"/>
</dbReference>
<feature type="domain" description="NAD-dependent epimerase/dehydratase" evidence="2">
    <location>
        <begin position="22"/>
        <end position="178"/>
    </location>
</feature>
<evidence type="ECO:0000313" key="4">
    <source>
        <dbReference type="Proteomes" id="UP000253507"/>
    </source>
</evidence>
<dbReference type="EMBL" id="QOIM01000057">
    <property type="protein sequence ID" value="RCG13283.1"/>
    <property type="molecule type" value="Genomic_DNA"/>
</dbReference>
<gene>
    <name evidence="3" type="ORF">DQ392_32805</name>
</gene>
<evidence type="ECO:0000313" key="3">
    <source>
        <dbReference type="EMBL" id="RCG13283.1"/>
    </source>
</evidence>
<evidence type="ECO:0000259" key="2">
    <source>
        <dbReference type="Pfam" id="PF01370"/>
    </source>
</evidence>
<dbReference type="AlphaFoldDB" id="A0A367E5L9"/>
<organism evidence="3 4">
    <name type="scientific">Streptomyces reniochalinae</name>
    <dbReference type="NCBI Taxonomy" id="2250578"/>
    <lineage>
        <taxon>Bacteria</taxon>
        <taxon>Bacillati</taxon>
        <taxon>Actinomycetota</taxon>
        <taxon>Actinomycetes</taxon>
        <taxon>Kitasatosporales</taxon>
        <taxon>Streptomycetaceae</taxon>
        <taxon>Streptomyces</taxon>
    </lineage>
</organism>
<sequence length="286" mass="30907">MEIIGRGFIARHLGSMEHRHPHVVALASGVSQVDGVSADDYQREADLVYETIRRCQEKDQLLLYFSTASAGMYDATRGCRGREDDPVFPGNAHGRNKLLLETVIRASGVRHLVIRLSHAFGVHQSSHQLMPALLGAVSSRKVRIHRGSSRDIIHVSDAMTIVDRLLTAGVDGEVVNVASGVTVPPEAIIEHMSERLQLPILEKHIVEGDASVCLVSLDKLRRLVPEIDELGFGDTYYKRAIDRYVAEVEALDAAEGSTAQAAAGSSSAAPERPSGGTGATGRHHVS</sequence>
<accession>A0A367E5L9</accession>
<feature type="region of interest" description="Disordered" evidence="1">
    <location>
        <begin position="259"/>
        <end position="286"/>
    </location>
</feature>
<proteinExistence type="predicted"/>
<evidence type="ECO:0000256" key="1">
    <source>
        <dbReference type="SAM" id="MobiDB-lite"/>
    </source>
</evidence>
<feature type="compositionally biased region" description="Low complexity" evidence="1">
    <location>
        <begin position="259"/>
        <end position="274"/>
    </location>
</feature>
<keyword evidence="4" id="KW-1185">Reference proteome</keyword>
<dbReference type="InterPro" id="IPR036291">
    <property type="entry name" value="NAD(P)-bd_dom_sf"/>
</dbReference>
<dbReference type="Pfam" id="PF01370">
    <property type="entry name" value="Epimerase"/>
    <property type="match status" value="1"/>
</dbReference>